<dbReference type="InterPro" id="IPR029058">
    <property type="entry name" value="AB_hydrolase_fold"/>
</dbReference>
<dbReference type="PANTHER" id="PTHR43433">
    <property type="entry name" value="HYDROLASE, ALPHA/BETA FOLD FAMILY PROTEIN"/>
    <property type="match status" value="1"/>
</dbReference>
<gene>
    <name evidence="2" type="ORF">MVEN_01452500</name>
</gene>
<evidence type="ECO:0000259" key="1">
    <source>
        <dbReference type="Pfam" id="PF00561"/>
    </source>
</evidence>
<accession>A0A8H6XUV5</accession>
<feature type="domain" description="AB hydrolase-1" evidence="1">
    <location>
        <begin position="35"/>
        <end position="152"/>
    </location>
</feature>
<dbReference type="Gene3D" id="3.40.50.1820">
    <property type="entry name" value="alpha/beta hydrolase"/>
    <property type="match status" value="1"/>
</dbReference>
<dbReference type="InterPro" id="IPR000073">
    <property type="entry name" value="AB_hydrolase_1"/>
</dbReference>
<dbReference type="Proteomes" id="UP000620124">
    <property type="component" value="Unassembled WGS sequence"/>
</dbReference>
<reference evidence="2" key="1">
    <citation type="submission" date="2020-05" db="EMBL/GenBank/DDBJ databases">
        <title>Mycena genomes resolve the evolution of fungal bioluminescence.</title>
        <authorList>
            <person name="Tsai I.J."/>
        </authorList>
    </citation>
    <scope>NUCLEOTIDE SEQUENCE</scope>
    <source>
        <strain evidence="2">CCC161011</strain>
    </source>
</reference>
<dbReference type="GO" id="GO:0004806">
    <property type="term" value="F:triacylglycerol lipase activity"/>
    <property type="evidence" value="ECO:0007669"/>
    <property type="project" value="TreeGrafter"/>
</dbReference>
<proteinExistence type="predicted"/>
<evidence type="ECO:0000313" key="2">
    <source>
        <dbReference type="EMBL" id="KAF7346996.1"/>
    </source>
</evidence>
<comment type="caution">
    <text evidence="2">The sequence shown here is derived from an EMBL/GenBank/DDBJ whole genome shotgun (WGS) entry which is preliminary data.</text>
</comment>
<dbReference type="OrthoDB" id="19657at2759"/>
<dbReference type="PANTHER" id="PTHR43433:SF5">
    <property type="entry name" value="AB HYDROLASE-1 DOMAIN-CONTAINING PROTEIN"/>
    <property type="match status" value="1"/>
</dbReference>
<dbReference type="SUPFAM" id="SSF53474">
    <property type="entry name" value="alpha/beta-Hydrolases"/>
    <property type="match status" value="1"/>
</dbReference>
<dbReference type="AlphaFoldDB" id="A0A8H6XUV5"/>
<keyword evidence="3" id="KW-1185">Reference proteome</keyword>
<sequence length="360" mass="39612">MPLIDLKTITGLGGFHYTLSTPTDANAEAIVEGTPTLILIHPIVLGSEIFHPIYADTRLRRFNLLTLDLRGHGTTSASVEDTYGPETAARDVLNLMDALKISASHLMCVSMGSYIVLQMAILAPERVLSMFMFSPLPQKEPPEIIEGRQEIWDCWTEAFSDPQNVDTLAFSDSLTGGLQYAWNNCETNLGRALVAKSLPAAIRNWAPAHSESDLFHTVTVKFFLNRETHSVSTLARIRCPVALVHCSEDIAYPIHHAQELLGLMQSAGVDAQLLTIDGAPHYGNVTHFEETNELLYKFLLASSKGMTVPPVPASVESPFLAELFQAGLQQGDEESESDHEGSLAVKVLRRADTDFVQDRR</sequence>
<name>A0A8H6XUV5_9AGAR</name>
<dbReference type="Pfam" id="PF00561">
    <property type="entry name" value="Abhydrolase_1"/>
    <property type="match status" value="1"/>
</dbReference>
<protein>
    <submittedName>
        <fullName evidence="2">AB hydrolase-1 domain-containing protein</fullName>
    </submittedName>
</protein>
<dbReference type="EMBL" id="JACAZI010000012">
    <property type="protein sequence ID" value="KAF7346996.1"/>
    <property type="molecule type" value="Genomic_DNA"/>
</dbReference>
<organism evidence="2 3">
    <name type="scientific">Mycena venus</name>
    <dbReference type="NCBI Taxonomy" id="2733690"/>
    <lineage>
        <taxon>Eukaryota</taxon>
        <taxon>Fungi</taxon>
        <taxon>Dikarya</taxon>
        <taxon>Basidiomycota</taxon>
        <taxon>Agaricomycotina</taxon>
        <taxon>Agaricomycetes</taxon>
        <taxon>Agaricomycetidae</taxon>
        <taxon>Agaricales</taxon>
        <taxon>Marasmiineae</taxon>
        <taxon>Mycenaceae</taxon>
        <taxon>Mycena</taxon>
    </lineage>
</organism>
<keyword evidence="2" id="KW-0378">Hydrolase</keyword>
<dbReference type="InterPro" id="IPR050471">
    <property type="entry name" value="AB_hydrolase"/>
</dbReference>
<evidence type="ECO:0000313" key="3">
    <source>
        <dbReference type="Proteomes" id="UP000620124"/>
    </source>
</evidence>
<dbReference type="GO" id="GO:0046503">
    <property type="term" value="P:glycerolipid catabolic process"/>
    <property type="evidence" value="ECO:0007669"/>
    <property type="project" value="TreeGrafter"/>
</dbReference>